<dbReference type="OrthoDB" id="1490014at2"/>
<dbReference type="NCBIfam" id="TIGR04131">
    <property type="entry name" value="Bac_Flav_CTERM"/>
    <property type="match status" value="1"/>
</dbReference>
<organism evidence="2 3">
    <name type="scientific">Pontibacter oryzae</name>
    <dbReference type="NCBI Taxonomy" id="2304593"/>
    <lineage>
        <taxon>Bacteria</taxon>
        <taxon>Pseudomonadati</taxon>
        <taxon>Bacteroidota</taxon>
        <taxon>Cytophagia</taxon>
        <taxon>Cytophagales</taxon>
        <taxon>Hymenobacteraceae</taxon>
        <taxon>Pontibacter</taxon>
    </lineage>
</organism>
<evidence type="ECO:0000256" key="1">
    <source>
        <dbReference type="SAM" id="SignalP"/>
    </source>
</evidence>
<dbReference type="RefSeq" id="WP_119431610.1">
    <property type="nucleotide sequence ID" value="NZ_QWGE01000002.1"/>
</dbReference>
<reference evidence="3" key="1">
    <citation type="submission" date="2018-08" db="EMBL/GenBank/DDBJ databases">
        <title>Mucilaginibacter sp. MYSH2.</title>
        <authorList>
            <person name="Seo T."/>
        </authorList>
    </citation>
    <scope>NUCLEOTIDE SEQUENCE [LARGE SCALE GENOMIC DNA]</scope>
    <source>
        <strain evidence="3">KIRAN</strain>
    </source>
</reference>
<dbReference type="Proteomes" id="UP000266005">
    <property type="component" value="Unassembled WGS sequence"/>
</dbReference>
<dbReference type="EMBL" id="QWGE01000002">
    <property type="protein sequence ID" value="RIJ41865.1"/>
    <property type="molecule type" value="Genomic_DNA"/>
</dbReference>
<proteinExistence type="predicted"/>
<feature type="chain" id="PRO_5017191737" evidence="1">
    <location>
        <begin position="21"/>
        <end position="839"/>
    </location>
</feature>
<name>A0A399SJD8_9BACT</name>
<comment type="caution">
    <text evidence="2">The sequence shown here is derived from an EMBL/GenBank/DDBJ whole genome shotgun (WGS) entry which is preliminary data.</text>
</comment>
<feature type="signal peptide" evidence="1">
    <location>
        <begin position="1"/>
        <end position="20"/>
    </location>
</feature>
<dbReference type="InterPro" id="IPR026341">
    <property type="entry name" value="T9SS_type_B"/>
</dbReference>
<evidence type="ECO:0000313" key="2">
    <source>
        <dbReference type="EMBL" id="RIJ41865.1"/>
    </source>
</evidence>
<keyword evidence="1" id="KW-0732">Signal</keyword>
<dbReference type="Pfam" id="PF13585">
    <property type="entry name" value="CHU_C"/>
    <property type="match status" value="1"/>
</dbReference>
<sequence length="839" mass="93100">MLQRLLCLFFLLSISFVARATHIVGGEFEMQHVQDYNYRLQLNLYFDAVNGSPAALDQTITVTIFEKGSNRLVRTELMRIKEQSFVPYTNIDCTVGQLSTKKIVYYETIYLPPATFSNPQGYYVTWERCCRNGTINNIVRPQDAAQTFYMEFPAVVKNGEPFINSSPILFPPLSDYACVNEQFYFDFNGSDPDGDSIVYDMVTPLNGYTTTSMPIYTTQPRPAPYPEISWVAGYSTNAQVQGNPAININAETGQLTMRPSSKGLFVFGIRAQEYRKGIKIGEIRRDFQVLVLDCPRNQTPKVLAKETNKKEFYQEGQVLKINSTDANRCLNVLFTDPDRSEYVELRARPVNFSRRDYTFQGLTKGTINQGASSDTLKATLCFDECFDTEGKVYLMDLIVKDDGCSLPRQDTVRVSFIIEPTPDAPPALSLSTAKRVFEVQQGDKLNFDVLGVDPDQDVLSLTAEARNFTMASQQISFANKSGAGQVSSPFSWDITCETLKQESYTIDFVLKTLVCNKEVVRRETIEVKTISTNNVPTISSDQTAPVIELMIGQPFTASILGKDVDLDALALTATGEGFDLNAYGMAFSSTGGKGVANGNFSFTPSCAAIQKGNLKVKFVLKEEACSSSPDQELVMEFIIKDPNNAPALTSDQSITSISLKLNEAFEANLDGLDIDKNILIMTAEGDGFNLADYGMTFTSAGGVGQAVGKFNWVATCLGSENTVLRVNFLLSEDACNPKPQKLTMEFTVVAPKISDYVPSNIFTPNGDGKNDFFEVPGLPSDFCSATFTSVRIFNRWGREVYRSTDNNFRWDGKDVNDGVYFYVIDYATSSYKGSVTLVR</sequence>
<protein>
    <submittedName>
        <fullName evidence="2">Gliding motility-associated C-terminal domain-containing protein</fullName>
    </submittedName>
</protein>
<gene>
    <name evidence="2" type="ORF">D1627_07595</name>
</gene>
<accession>A0A399SJD8</accession>
<dbReference type="AlphaFoldDB" id="A0A399SJD8"/>
<keyword evidence="3" id="KW-1185">Reference proteome</keyword>
<evidence type="ECO:0000313" key="3">
    <source>
        <dbReference type="Proteomes" id="UP000266005"/>
    </source>
</evidence>